<name>A0AAU9JXD0_9CILI</name>
<feature type="coiled-coil region" evidence="1">
    <location>
        <begin position="305"/>
        <end position="360"/>
    </location>
</feature>
<accession>A0AAU9JXD0</accession>
<evidence type="ECO:0000313" key="4">
    <source>
        <dbReference type="Proteomes" id="UP001162131"/>
    </source>
</evidence>
<evidence type="ECO:0000256" key="2">
    <source>
        <dbReference type="SAM" id="MobiDB-lite"/>
    </source>
</evidence>
<keyword evidence="4" id="KW-1185">Reference proteome</keyword>
<dbReference type="Proteomes" id="UP001162131">
    <property type="component" value="Unassembled WGS sequence"/>
</dbReference>
<dbReference type="AlphaFoldDB" id="A0AAU9JXD0"/>
<proteinExistence type="predicted"/>
<feature type="region of interest" description="Disordered" evidence="2">
    <location>
        <begin position="1"/>
        <end position="22"/>
    </location>
</feature>
<protein>
    <submittedName>
        <fullName evidence="3">Uncharacterized protein</fullName>
    </submittedName>
</protein>
<reference evidence="3" key="1">
    <citation type="submission" date="2021-09" db="EMBL/GenBank/DDBJ databases">
        <authorList>
            <consortium name="AG Swart"/>
            <person name="Singh M."/>
            <person name="Singh A."/>
            <person name="Seah K."/>
            <person name="Emmerich C."/>
        </authorList>
    </citation>
    <scope>NUCLEOTIDE SEQUENCE</scope>
    <source>
        <strain evidence="3">ATCC30299</strain>
    </source>
</reference>
<organism evidence="3 4">
    <name type="scientific">Blepharisma stoltei</name>
    <dbReference type="NCBI Taxonomy" id="1481888"/>
    <lineage>
        <taxon>Eukaryota</taxon>
        <taxon>Sar</taxon>
        <taxon>Alveolata</taxon>
        <taxon>Ciliophora</taxon>
        <taxon>Postciliodesmatophora</taxon>
        <taxon>Heterotrichea</taxon>
        <taxon>Heterotrichida</taxon>
        <taxon>Blepharismidae</taxon>
        <taxon>Blepharisma</taxon>
    </lineage>
</organism>
<sequence>MNSKMSSTFELSKSSQESQKPELLLVDELRNSREDDLPNVPSWRQWNQSILNSLASPFVSQVLSSLAISNRIGNIEELKQSMVNLRESLAIKQPGDDLDAIYPDAKPTDSNEFLRRKVQARESLEDIRVSAKDIIEIATQGKTEIKEEIRVTDNLIAEVLSQMHVKPDSVRGLVEFIGLIKADIDQERTQRPPNYQNALLLQEKESKIAELQNDIAKCHAQMQSFMDVIFQTMGALKDINSKFNEEEKNSNKNYKRKQAELEEQVSVLKNAITKSERELIDTKKFLDAERLKNQEIIAGINSKKQENASQVLEKLNADNQELLKRIQSNNALLEQLSQQIREKDEKIEKIESEKAEILEVIGQVVEAAKNIMKNEQSNKRQNLMNFAEVMMSMESLTHSKE</sequence>
<gene>
    <name evidence="3" type="ORF">BSTOLATCC_MIC53996</name>
</gene>
<feature type="coiled-coil region" evidence="1">
    <location>
        <begin position="201"/>
        <end position="278"/>
    </location>
</feature>
<dbReference type="EMBL" id="CAJZBQ010000053">
    <property type="protein sequence ID" value="CAG9331939.1"/>
    <property type="molecule type" value="Genomic_DNA"/>
</dbReference>
<evidence type="ECO:0000256" key="1">
    <source>
        <dbReference type="SAM" id="Coils"/>
    </source>
</evidence>
<feature type="compositionally biased region" description="Polar residues" evidence="2">
    <location>
        <begin position="1"/>
        <end position="18"/>
    </location>
</feature>
<evidence type="ECO:0000313" key="3">
    <source>
        <dbReference type="EMBL" id="CAG9331939.1"/>
    </source>
</evidence>
<comment type="caution">
    <text evidence="3">The sequence shown here is derived from an EMBL/GenBank/DDBJ whole genome shotgun (WGS) entry which is preliminary data.</text>
</comment>
<keyword evidence="1" id="KW-0175">Coiled coil</keyword>